<sequence>MINNVQNILDNEAQKPKEEVRKSSLSQSFTGLPTSKRMTDGPSLPADGIIVNAWKEVEKPLPKIASFQTCHRYQYRWPDEDFDKIGKSPDIDASVNTYIYTNKGLKNEKGPRELFSSERKANAAFAAIDQSLRFQQRAVSHASLILSALSKGLKGESEIPDDILSQLLGGLANAIVDIGDLSGRASARCVLARRNIHIDAMNTPDSSAKNELLKVHLEGDNLFSGKVLNHEITHKSSEMIRDVQETSKAYGLQFSGLKRPFPDKSEVGKASDREFKHLDKSNTSSQKRENIRCPQVPKASLKVGGILHYFVTNWKQISDDSFILRVLSEVEDPPTDDEDHQLLPEVTELLNESISERRLISTSVVDKTPKQEFIRCRDREHLTELCQNGQNIASQNSLDRTGISIFGYKKSNTMKYTTKKFNVKFYIA</sequence>
<keyword evidence="3" id="KW-1185">Reference proteome</keyword>
<evidence type="ECO:0000313" key="3">
    <source>
        <dbReference type="Proteomes" id="UP000005408"/>
    </source>
</evidence>
<dbReference type="AlphaFoldDB" id="A0A8W8MB65"/>
<evidence type="ECO:0000313" key="2">
    <source>
        <dbReference type="EnsemblMetazoa" id="G32160.1:cds"/>
    </source>
</evidence>
<evidence type="ECO:0000256" key="1">
    <source>
        <dbReference type="SAM" id="MobiDB-lite"/>
    </source>
</evidence>
<reference evidence="2" key="1">
    <citation type="submission" date="2022-08" db="UniProtKB">
        <authorList>
            <consortium name="EnsemblMetazoa"/>
        </authorList>
    </citation>
    <scope>IDENTIFICATION</scope>
    <source>
        <strain evidence="2">05x7-T-G4-1.051#20</strain>
    </source>
</reference>
<proteinExistence type="predicted"/>
<feature type="compositionally biased region" description="Basic and acidic residues" evidence="1">
    <location>
        <begin position="12"/>
        <end position="22"/>
    </location>
</feature>
<feature type="compositionally biased region" description="Polar residues" evidence="1">
    <location>
        <begin position="23"/>
        <end position="33"/>
    </location>
</feature>
<protein>
    <submittedName>
        <fullName evidence="2">Uncharacterized protein</fullName>
    </submittedName>
</protein>
<dbReference type="EnsemblMetazoa" id="G32160.1">
    <property type="protein sequence ID" value="G32160.1:cds"/>
    <property type="gene ID" value="G32160"/>
</dbReference>
<dbReference type="Proteomes" id="UP000005408">
    <property type="component" value="Unassembled WGS sequence"/>
</dbReference>
<accession>A0A8W8MB65</accession>
<feature type="region of interest" description="Disordered" evidence="1">
    <location>
        <begin position="1"/>
        <end position="43"/>
    </location>
</feature>
<name>A0A8W8MB65_MAGGI</name>
<organism evidence="2 3">
    <name type="scientific">Magallana gigas</name>
    <name type="common">Pacific oyster</name>
    <name type="synonym">Crassostrea gigas</name>
    <dbReference type="NCBI Taxonomy" id="29159"/>
    <lineage>
        <taxon>Eukaryota</taxon>
        <taxon>Metazoa</taxon>
        <taxon>Spiralia</taxon>
        <taxon>Lophotrochozoa</taxon>
        <taxon>Mollusca</taxon>
        <taxon>Bivalvia</taxon>
        <taxon>Autobranchia</taxon>
        <taxon>Pteriomorphia</taxon>
        <taxon>Ostreida</taxon>
        <taxon>Ostreoidea</taxon>
        <taxon>Ostreidae</taxon>
        <taxon>Magallana</taxon>
    </lineage>
</organism>
<feature type="region of interest" description="Disordered" evidence="1">
    <location>
        <begin position="263"/>
        <end position="290"/>
    </location>
</feature>